<dbReference type="AlphaFoldDB" id="A0A417XU38"/>
<keyword evidence="2" id="KW-1185">Reference proteome</keyword>
<dbReference type="EMBL" id="QXGH01000039">
    <property type="protein sequence ID" value="RHW23830.1"/>
    <property type="molecule type" value="Genomic_DNA"/>
</dbReference>
<comment type="caution">
    <text evidence="1">The sequence shown here is derived from an EMBL/GenBank/DDBJ whole genome shotgun (WGS) entry which is preliminary data.</text>
</comment>
<sequence length="172" mass="18506">MRVPGSTLEDVATSEPRDSALWIRRGFLLLLATFLAVGLSGELGVRTTTTSATGGGYDLSVRHAAVARAGLDVPWQVTVRSPGGFDKTLVLAVTGNYFDIFETQGFTPEPAAWTRDGTTVYLTFDTPDADTFRLDYDAYIQPASQRGQDGTVSVVVGGVPVVTVEFETKLWP</sequence>
<proteinExistence type="predicted"/>
<evidence type="ECO:0000313" key="1">
    <source>
        <dbReference type="EMBL" id="RHW23830.1"/>
    </source>
</evidence>
<evidence type="ECO:0000313" key="2">
    <source>
        <dbReference type="Proteomes" id="UP000283644"/>
    </source>
</evidence>
<name>A0A417XU38_9ACTN</name>
<dbReference type="Proteomes" id="UP000283644">
    <property type="component" value="Unassembled WGS sequence"/>
</dbReference>
<protein>
    <submittedName>
        <fullName evidence="1">Uncharacterized protein</fullName>
    </submittedName>
</protein>
<reference evidence="1 2" key="1">
    <citation type="submission" date="2018-09" db="EMBL/GenBank/DDBJ databases">
        <title>Genome sequencing of Nocardioides immobilis CCTCC AB 2017083 for comparison to Nocardioides silvaticus.</title>
        <authorList>
            <person name="Li C."/>
            <person name="Wang G."/>
        </authorList>
    </citation>
    <scope>NUCLEOTIDE SEQUENCE [LARGE SCALE GENOMIC DNA]</scope>
    <source>
        <strain evidence="1 2">CCTCC AB 2017083</strain>
    </source>
</reference>
<dbReference type="RefSeq" id="WP_118928476.1">
    <property type="nucleotide sequence ID" value="NZ_QXGH01000039.1"/>
</dbReference>
<dbReference type="OrthoDB" id="3785419at2"/>
<organism evidence="1 2">
    <name type="scientific">Nocardioides immobilis</name>
    <dbReference type="NCBI Taxonomy" id="2049295"/>
    <lineage>
        <taxon>Bacteria</taxon>
        <taxon>Bacillati</taxon>
        <taxon>Actinomycetota</taxon>
        <taxon>Actinomycetes</taxon>
        <taxon>Propionibacteriales</taxon>
        <taxon>Nocardioidaceae</taxon>
        <taxon>Nocardioides</taxon>
    </lineage>
</organism>
<gene>
    <name evidence="1" type="ORF">D0Z08_27440</name>
</gene>
<accession>A0A417XU38</accession>